<dbReference type="EMBL" id="LSDG01000045">
    <property type="protein sequence ID" value="KXB65194.1"/>
    <property type="molecule type" value="Genomic_DNA"/>
</dbReference>
<evidence type="ECO:0000313" key="5">
    <source>
        <dbReference type="Proteomes" id="UP000070442"/>
    </source>
</evidence>
<feature type="domain" description="Cobalamin biosynthesis central region" evidence="3">
    <location>
        <begin position="124"/>
        <end position="192"/>
    </location>
</feature>
<dbReference type="Pfam" id="PF11761">
    <property type="entry name" value="CbiG_mid"/>
    <property type="match status" value="1"/>
</dbReference>
<dbReference type="InterPro" id="IPR038029">
    <property type="entry name" value="GbiG_N_sf"/>
</dbReference>
<reference evidence="5" key="1">
    <citation type="submission" date="2016-01" db="EMBL/GenBank/DDBJ databases">
        <authorList>
            <person name="Mitreva M."/>
            <person name="Pepin K.H."/>
            <person name="Mihindukulasuriya K.A."/>
            <person name="Fulton R."/>
            <person name="Fronick C."/>
            <person name="O'Laughlin M."/>
            <person name="Miner T."/>
            <person name="Herter B."/>
            <person name="Rosa B.A."/>
            <person name="Cordes M."/>
            <person name="Tomlinson C."/>
            <person name="Wollam A."/>
            <person name="Palsikar V.B."/>
            <person name="Mardis E.R."/>
            <person name="Wilson R.K."/>
        </authorList>
    </citation>
    <scope>NUCLEOTIDE SEQUENCE [LARGE SCALE GENOMIC DNA]</scope>
    <source>
        <strain evidence="5">DNF00729</strain>
    </source>
</reference>
<dbReference type="InterPro" id="IPR021744">
    <property type="entry name" value="CbiG_N"/>
</dbReference>
<evidence type="ECO:0000259" key="1">
    <source>
        <dbReference type="Pfam" id="PF01890"/>
    </source>
</evidence>
<protein>
    <submittedName>
        <fullName evidence="4">CbiG protein</fullName>
    </submittedName>
</protein>
<dbReference type="SUPFAM" id="SSF159664">
    <property type="entry name" value="CobE/GbiG C-terminal domain-like"/>
    <property type="match status" value="1"/>
</dbReference>
<gene>
    <name evidence="4" type="ORF">HMPREF1863_01702</name>
</gene>
<dbReference type="Pfam" id="PF01890">
    <property type="entry name" value="CbiG_C"/>
    <property type="match status" value="1"/>
</dbReference>
<dbReference type="PATRIC" id="fig|755172.3.peg.1663"/>
<sequence>MKAAVLVFSPQGAELAARHLSEYDLYGKNFGNNVSKEDFEAIFNTYDRIIFIGAVGIAVRYLASVLRDKRKDPAVVVIDPTGQYVISVLSGHLGGANDFAREIAAIIGAVPIITTASDHLGYTSIDLFAKENNYVIADMKRMKEIAAAMVSGKPVYFYSERNVRPDYPHIVQAHSIEEALERKGIVVSYDALCMDDGLQLIPKVLHLGIGSKKGTKVEDLTALVEKTFVENGWDLRAISVAHTIDIKGDEESIKTFCKAAAIPLNVYDAKTLSKKESFCGGSDFVKQTVGVKAVSCPAALMGGERLLVEKVSSSGLTLSVTEEIK</sequence>
<comment type="caution">
    <text evidence="4">The sequence shown here is derived from an EMBL/GenBank/DDBJ whole genome shotgun (WGS) entry which is preliminary data.</text>
</comment>
<dbReference type="Proteomes" id="UP000070442">
    <property type="component" value="Unassembled WGS sequence"/>
</dbReference>
<dbReference type="GO" id="GO:0009236">
    <property type="term" value="P:cobalamin biosynthetic process"/>
    <property type="evidence" value="ECO:0007669"/>
    <property type="project" value="InterPro"/>
</dbReference>
<evidence type="ECO:0000259" key="2">
    <source>
        <dbReference type="Pfam" id="PF11760"/>
    </source>
</evidence>
<dbReference type="InterPro" id="IPR002750">
    <property type="entry name" value="CobE/GbiG_C"/>
</dbReference>
<dbReference type="PANTHER" id="PTHR37477">
    <property type="entry name" value="COBALT-PRECORRIN-5A HYDROLASE"/>
    <property type="match status" value="1"/>
</dbReference>
<dbReference type="OrthoDB" id="9781023at2"/>
<dbReference type="InterPro" id="IPR052553">
    <property type="entry name" value="CbiG_hydrolase"/>
</dbReference>
<proteinExistence type="predicted"/>
<keyword evidence="5" id="KW-1185">Reference proteome</keyword>
<dbReference type="InterPro" id="IPR021745">
    <property type="entry name" value="CbiG_mid"/>
</dbReference>
<evidence type="ECO:0000259" key="3">
    <source>
        <dbReference type="Pfam" id="PF11761"/>
    </source>
</evidence>
<dbReference type="Pfam" id="PF11760">
    <property type="entry name" value="CbiG_N"/>
    <property type="match status" value="1"/>
</dbReference>
<dbReference type="Gene3D" id="3.40.50.11220">
    <property type="match status" value="1"/>
</dbReference>
<accession>A0A134ABV8</accession>
<dbReference type="STRING" id="755172.HMPREF1863_01702"/>
<organism evidence="4 5">
    <name type="scientific">Aedoeadaptatus coxii</name>
    <dbReference type="NCBI Taxonomy" id="755172"/>
    <lineage>
        <taxon>Bacteria</taxon>
        <taxon>Bacillati</taxon>
        <taxon>Bacillota</taxon>
        <taxon>Tissierellia</taxon>
        <taxon>Tissierellales</taxon>
        <taxon>Peptoniphilaceae</taxon>
        <taxon>Aedoeadaptatus</taxon>
    </lineage>
</organism>
<dbReference type="RefSeq" id="WP_083508578.1">
    <property type="nucleotide sequence ID" value="NZ_CAMYBE010000007.1"/>
</dbReference>
<feature type="domain" description="CobE/GbiG C-terminal" evidence="1">
    <location>
        <begin position="205"/>
        <end position="320"/>
    </location>
</feature>
<dbReference type="SUPFAM" id="SSF159672">
    <property type="entry name" value="CbiG N-terminal domain-like"/>
    <property type="match status" value="1"/>
</dbReference>
<evidence type="ECO:0000313" key="4">
    <source>
        <dbReference type="EMBL" id="KXB65194.1"/>
    </source>
</evidence>
<dbReference type="InterPro" id="IPR036518">
    <property type="entry name" value="CobE/GbiG_C_sf"/>
</dbReference>
<dbReference type="AlphaFoldDB" id="A0A134ABV8"/>
<name>A0A134ABV8_9FIRM</name>
<feature type="domain" description="Cobalamin synthesis G N-terminal" evidence="2">
    <location>
        <begin position="39"/>
        <end position="118"/>
    </location>
</feature>
<dbReference type="PANTHER" id="PTHR37477:SF1">
    <property type="entry name" value="COBALT-PRECORRIN-5A HYDROLASE"/>
    <property type="match status" value="1"/>
</dbReference>
<dbReference type="Gene3D" id="3.30.420.180">
    <property type="entry name" value="CobE/GbiG C-terminal domain"/>
    <property type="match status" value="1"/>
</dbReference>